<dbReference type="AlphaFoldDB" id="A0A8S9SII0"/>
<accession>A0A8S9SII0</accession>
<organism evidence="1 2">
    <name type="scientific">Brassica cretica</name>
    <name type="common">Mustard</name>
    <dbReference type="NCBI Taxonomy" id="69181"/>
    <lineage>
        <taxon>Eukaryota</taxon>
        <taxon>Viridiplantae</taxon>
        <taxon>Streptophyta</taxon>
        <taxon>Embryophyta</taxon>
        <taxon>Tracheophyta</taxon>
        <taxon>Spermatophyta</taxon>
        <taxon>Magnoliopsida</taxon>
        <taxon>eudicotyledons</taxon>
        <taxon>Gunneridae</taxon>
        <taxon>Pentapetalae</taxon>
        <taxon>rosids</taxon>
        <taxon>malvids</taxon>
        <taxon>Brassicales</taxon>
        <taxon>Brassicaceae</taxon>
        <taxon>Brassiceae</taxon>
        <taxon>Brassica</taxon>
    </lineage>
</organism>
<protein>
    <submittedName>
        <fullName evidence="1">Uncharacterized protein</fullName>
    </submittedName>
</protein>
<gene>
    <name evidence="1" type="ORF">F2Q69_00038518</name>
</gene>
<dbReference type="EMBL" id="QGKX02000004">
    <property type="protein sequence ID" value="KAF3600467.1"/>
    <property type="molecule type" value="Genomic_DNA"/>
</dbReference>
<name>A0A8S9SII0_BRACR</name>
<dbReference type="Proteomes" id="UP000712600">
    <property type="component" value="Unassembled WGS sequence"/>
</dbReference>
<reference evidence="1" key="1">
    <citation type="submission" date="2019-12" db="EMBL/GenBank/DDBJ databases">
        <title>Genome sequencing and annotation of Brassica cretica.</title>
        <authorList>
            <person name="Studholme D.J."/>
            <person name="Sarris P."/>
        </authorList>
    </citation>
    <scope>NUCLEOTIDE SEQUENCE</scope>
    <source>
        <strain evidence="1">PFS-109/04</strain>
        <tissue evidence="1">Leaf</tissue>
    </source>
</reference>
<evidence type="ECO:0000313" key="1">
    <source>
        <dbReference type="EMBL" id="KAF3600467.1"/>
    </source>
</evidence>
<evidence type="ECO:0000313" key="2">
    <source>
        <dbReference type="Proteomes" id="UP000712600"/>
    </source>
</evidence>
<proteinExistence type="predicted"/>
<comment type="caution">
    <text evidence="1">The sequence shown here is derived from an EMBL/GenBank/DDBJ whole genome shotgun (WGS) entry which is preliminary data.</text>
</comment>
<sequence length="125" mass="14429">MPIDLPDVLKRYLHSVVSPKCTEKCRLWLPLPKVPQTLNRYLRCVDFGGSLEEFLRMCLLCKLNQRIKFTTCSTGVSWLKETQPSMRLSLGQSFGSSKEKLTVKADDIELIPDVDIFSLEKRYVF</sequence>